<dbReference type="InterPro" id="IPR009741">
    <property type="entry name" value="EARLY_FLOWERING_4_dom"/>
</dbReference>
<organism evidence="6 7">
    <name type="scientific">Eleusine coracana subsp. coracana</name>
    <dbReference type="NCBI Taxonomy" id="191504"/>
    <lineage>
        <taxon>Eukaryota</taxon>
        <taxon>Viridiplantae</taxon>
        <taxon>Streptophyta</taxon>
        <taxon>Embryophyta</taxon>
        <taxon>Tracheophyta</taxon>
        <taxon>Spermatophyta</taxon>
        <taxon>Magnoliopsida</taxon>
        <taxon>Liliopsida</taxon>
        <taxon>Poales</taxon>
        <taxon>Poaceae</taxon>
        <taxon>PACMAD clade</taxon>
        <taxon>Chloridoideae</taxon>
        <taxon>Cynodonteae</taxon>
        <taxon>Eleusininae</taxon>
        <taxon>Eleusine</taxon>
    </lineage>
</organism>
<dbReference type="Proteomes" id="UP001054889">
    <property type="component" value="Unassembled WGS sequence"/>
</dbReference>
<dbReference type="GO" id="GO:0009649">
    <property type="term" value="P:entrainment of circadian clock"/>
    <property type="evidence" value="ECO:0007669"/>
    <property type="project" value="TreeGrafter"/>
</dbReference>
<comment type="caution">
    <text evidence="6">The sequence shown here is derived from an EMBL/GenBank/DDBJ whole genome shotgun (WGS) entry which is preliminary data.</text>
</comment>
<evidence type="ECO:0000259" key="5">
    <source>
        <dbReference type="Pfam" id="PF07011"/>
    </source>
</evidence>
<evidence type="ECO:0000256" key="4">
    <source>
        <dbReference type="ARBA" id="ARBA00023242"/>
    </source>
</evidence>
<dbReference type="GO" id="GO:0048511">
    <property type="term" value="P:rhythmic process"/>
    <property type="evidence" value="ECO:0007669"/>
    <property type="project" value="UniProtKB-KW"/>
</dbReference>
<dbReference type="GO" id="GO:0042753">
    <property type="term" value="P:positive regulation of circadian rhythm"/>
    <property type="evidence" value="ECO:0007669"/>
    <property type="project" value="InterPro"/>
</dbReference>
<evidence type="ECO:0000313" key="7">
    <source>
        <dbReference type="Proteomes" id="UP001054889"/>
    </source>
</evidence>
<reference evidence="6" key="2">
    <citation type="submission" date="2021-12" db="EMBL/GenBank/DDBJ databases">
        <title>Resequencing data analysis of finger millet.</title>
        <authorList>
            <person name="Hatakeyama M."/>
            <person name="Aluri S."/>
            <person name="Balachadran M.T."/>
            <person name="Sivarajan S.R."/>
            <person name="Poveda L."/>
            <person name="Shimizu-Inatsugi R."/>
            <person name="Schlapbach R."/>
            <person name="Sreeman S.M."/>
            <person name="Shimizu K.K."/>
        </authorList>
    </citation>
    <scope>NUCLEOTIDE SEQUENCE</scope>
</reference>
<accession>A0AAV5FHC1</accession>
<feature type="domain" description="Protein EARLY FLOWERING 4" evidence="5">
    <location>
        <begin position="1"/>
        <end position="57"/>
    </location>
</feature>
<dbReference type="AlphaFoldDB" id="A0AAV5FHC1"/>
<proteinExistence type="inferred from homology"/>
<dbReference type="Pfam" id="PF07011">
    <property type="entry name" value="Elf4"/>
    <property type="match status" value="1"/>
</dbReference>
<comment type="subcellular location">
    <subcellularLocation>
        <location evidence="1">Nucleus</location>
    </subcellularLocation>
</comment>
<dbReference type="PANTHER" id="PTHR33469:SF32">
    <property type="entry name" value="OS08G0366300 PROTEIN"/>
    <property type="match status" value="1"/>
</dbReference>
<evidence type="ECO:0000313" key="6">
    <source>
        <dbReference type="EMBL" id="GJN34087.1"/>
    </source>
</evidence>
<protein>
    <recommendedName>
        <fullName evidence="5">Protein EARLY FLOWERING 4 domain-containing protein</fullName>
    </recommendedName>
</protein>
<comment type="similarity">
    <text evidence="2">Belongs to the EARLY FLOWERING 4 family.</text>
</comment>
<dbReference type="EMBL" id="BQKI01000085">
    <property type="protein sequence ID" value="GJN34087.1"/>
    <property type="molecule type" value="Genomic_DNA"/>
</dbReference>
<name>A0AAV5FHC1_ELECO</name>
<gene>
    <name evidence="6" type="primary">gb22725</name>
    <name evidence="6" type="ORF">PR202_gb22725</name>
</gene>
<dbReference type="InterPro" id="IPR040462">
    <property type="entry name" value="EARLY_FLOWERING_4"/>
</dbReference>
<dbReference type="PANTHER" id="PTHR33469">
    <property type="entry name" value="PROTEIN ELF4-LIKE 4"/>
    <property type="match status" value="1"/>
</dbReference>
<sequence length="69" mass="7592">MLIEEISQNQENRDIDGLTRNAELIRQVNINVAYMFNLYSDISGSFADYVAAKKATNTGEHNASGSANP</sequence>
<reference evidence="6" key="1">
    <citation type="journal article" date="2018" name="DNA Res.">
        <title>Multiple hybrid de novo genome assembly of finger millet, an orphan allotetraploid crop.</title>
        <authorList>
            <person name="Hatakeyama M."/>
            <person name="Aluri S."/>
            <person name="Balachadran M.T."/>
            <person name="Sivarajan S.R."/>
            <person name="Patrignani A."/>
            <person name="Gruter S."/>
            <person name="Poveda L."/>
            <person name="Shimizu-Inatsugi R."/>
            <person name="Baeten J."/>
            <person name="Francoijs K.J."/>
            <person name="Nataraja K.N."/>
            <person name="Reddy Y.A.N."/>
            <person name="Phadnis S."/>
            <person name="Ravikumar R.L."/>
            <person name="Schlapbach R."/>
            <person name="Sreeman S.M."/>
            <person name="Shimizu K.K."/>
        </authorList>
    </citation>
    <scope>NUCLEOTIDE SEQUENCE</scope>
</reference>
<keyword evidence="4" id="KW-0539">Nucleus</keyword>
<evidence type="ECO:0000256" key="2">
    <source>
        <dbReference type="ARBA" id="ARBA00009514"/>
    </source>
</evidence>
<evidence type="ECO:0000256" key="3">
    <source>
        <dbReference type="ARBA" id="ARBA00023108"/>
    </source>
</evidence>
<dbReference type="GO" id="GO:0005634">
    <property type="term" value="C:nucleus"/>
    <property type="evidence" value="ECO:0007669"/>
    <property type="project" value="UniProtKB-SubCell"/>
</dbReference>
<keyword evidence="3" id="KW-0090">Biological rhythms</keyword>
<keyword evidence="7" id="KW-1185">Reference proteome</keyword>
<evidence type="ECO:0000256" key="1">
    <source>
        <dbReference type="ARBA" id="ARBA00004123"/>
    </source>
</evidence>